<dbReference type="Proteomes" id="UP001469553">
    <property type="component" value="Unassembled WGS sequence"/>
</dbReference>
<evidence type="ECO:0000313" key="2">
    <source>
        <dbReference type="Proteomes" id="UP001469553"/>
    </source>
</evidence>
<comment type="caution">
    <text evidence="1">The sequence shown here is derived from an EMBL/GenBank/DDBJ whole genome shotgun (WGS) entry which is preliminary data.</text>
</comment>
<proteinExistence type="predicted"/>
<sequence length="244" mass="27932">DLLRDLMIDHPEPFRLYSSQLPRRSPFSCLLDMVVYLEGQGKEDAIRTRLQEITLELMKNAPKKKNKKVLFSSTLCVSRANNTDSVRHYGVSMSTTGPNAGRIMIAASCLSSYWDEYVADAVMTYYPENTKKDYFDGTIKLPKDVTCRAYSIKSGSEMQPCEACGNLFGLSPAPEEKYHKESDYGNCAEVESLSNLLKHENFKPTSNTFTKNTEARTYTERKLKEILKMIKFKTWSNKYYRASK</sequence>
<feature type="non-terminal residue" evidence="1">
    <location>
        <position position="1"/>
    </location>
</feature>
<gene>
    <name evidence="1" type="ORF">AMECASPLE_034809</name>
</gene>
<name>A0ABV0YI90_9TELE</name>
<reference evidence="1 2" key="1">
    <citation type="submission" date="2021-06" db="EMBL/GenBank/DDBJ databases">
        <authorList>
            <person name="Palmer J.M."/>
        </authorList>
    </citation>
    <scope>NUCLEOTIDE SEQUENCE [LARGE SCALE GENOMIC DNA]</scope>
    <source>
        <strain evidence="1 2">AS_MEX2019</strain>
        <tissue evidence="1">Muscle</tissue>
    </source>
</reference>
<organism evidence="1 2">
    <name type="scientific">Ameca splendens</name>
    <dbReference type="NCBI Taxonomy" id="208324"/>
    <lineage>
        <taxon>Eukaryota</taxon>
        <taxon>Metazoa</taxon>
        <taxon>Chordata</taxon>
        <taxon>Craniata</taxon>
        <taxon>Vertebrata</taxon>
        <taxon>Euteleostomi</taxon>
        <taxon>Actinopterygii</taxon>
        <taxon>Neopterygii</taxon>
        <taxon>Teleostei</taxon>
        <taxon>Neoteleostei</taxon>
        <taxon>Acanthomorphata</taxon>
        <taxon>Ovalentaria</taxon>
        <taxon>Atherinomorphae</taxon>
        <taxon>Cyprinodontiformes</taxon>
        <taxon>Goodeidae</taxon>
        <taxon>Ameca</taxon>
    </lineage>
</organism>
<evidence type="ECO:0000313" key="1">
    <source>
        <dbReference type="EMBL" id="MEQ2293563.1"/>
    </source>
</evidence>
<protein>
    <submittedName>
        <fullName evidence="1">Uncharacterized protein</fullName>
    </submittedName>
</protein>
<keyword evidence="2" id="KW-1185">Reference proteome</keyword>
<dbReference type="EMBL" id="JAHRIP010033232">
    <property type="protein sequence ID" value="MEQ2293563.1"/>
    <property type="molecule type" value="Genomic_DNA"/>
</dbReference>
<accession>A0ABV0YI90</accession>